<proteinExistence type="predicted"/>
<dbReference type="RefSeq" id="WP_158894479.1">
    <property type="nucleotide sequence ID" value="NZ_BBNO01000004.1"/>
</dbReference>
<comment type="caution">
    <text evidence="1">The sequence shown here is derived from an EMBL/GenBank/DDBJ whole genome shotgun (WGS) entry which is preliminary data.</text>
</comment>
<organism evidence="1 2">
    <name type="scientific">Streptomyces lydicamycinicus</name>
    <dbReference type="NCBI Taxonomy" id="1546107"/>
    <lineage>
        <taxon>Bacteria</taxon>
        <taxon>Bacillati</taxon>
        <taxon>Actinomycetota</taxon>
        <taxon>Actinomycetes</taxon>
        <taxon>Kitasatosporales</taxon>
        <taxon>Streptomycetaceae</taxon>
        <taxon>Streptomyces</taxon>
    </lineage>
</organism>
<reference evidence="2" key="1">
    <citation type="submission" date="2014-09" db="EMBL/GenBank/DDBJ databases">
        <title>Whole genome shotgun sequence of Streptomyces sp. NBRC 110027.</title>
        <authorList>
            <person name="Komaki H."/>
            <person name="Ichikawa N."/>
            <person name="Katano-Makiyama Y."/>
            <person name="Hosoyama A."/>
            <person name="Hashimoto M."/>
            <person name="Uohara A."/>
            <person name="Kitahashi Y."/>
            <person name="Ohji S."/>
            <person name="Kimura A."/>
            <person name="Yamazoe A."/>
            <person name="Igarashi Y."/>
            <person name="Fujita N."/>
        </authorList>
    </citation>
    <scope>NUCLEOTIDE SEQUENCE [LARGE SCALE GENOMIC DNA]</scope>
    <source>
        <strain evidence="2">NBRC 110027</strain>
    </source>
</reference>
<dbReference type="Proteomes" id="UP000048965">
    <property type="component" value="Unassembled WGS sequence"/>
</dbReference>
<evidence type="ECO:0000313" key="1">
    <source>
        <dbReference type="EMBL" id="GAO08692.1"/>
    </source>
</evidence>
<evidence type="ECO:0000313" key="2">
    <source>
        <dbReference type="Proteomes" id="UP000048965"/>
    </source>
</evidence>
<gene>
    <name evidence="1" type="ORF">TPA0598_04_03280</name>
</gene>
<protein>
    <submittedName>
        <fullName evidence="1">Uncharacterized protein</fullName>
    </submittedName>
</protein>
<name>A0A0P4R6F6_9ACTN</name>
<dbReference type="EMBL" id="BBNO01000004">
    <property type="protein sequence ID" value="GAO08692.1"/>
    <property type="molecule type" value="Genomic_DNA"/>
</dbReference>
<keyword evidence="2" id="KW-1185">Reference proteome</keyword>
<accession>A0A0P4R6F6</accession>
<dbReference type="AlphaFoldDB" id="A0A0P4R6F6"/>
<dbReference type="OrthoDB" id="3871011at2"/>
<sequence>MEITDTSAACLQQVRVTTDGTKASIQIGGVDYSRVVSGYTIHQLAGQPADLVIQLARGKSGSDFDGFARVAVGVPHEPGPAAAAFLSAMDAGLLEKAALARPDLEGGQYGFTKAVLAQLQQWARGEFDPNPETN</sequence>
<reference evidence="1 2" key="2">
    <citation type="journal article" date="2015" name="Stand. Genomic Sci.">
        <title>Draft genome sequence of marine-derived Streptomyces sp. TP-A0598, a producer of anti-MRSA antibiotic lydicamycins.</title>
        <authorList>
            <person name="Komaki H."/>
            <person name="Ichikawa N."/>
            <person name="Hosoyama A."/>
            <person name="Fujita N."/>
            <person name="Igarashi Y."/>
        </authorList>
    </citation>
    <scope>NUCLEOTIDE SEQUENCE [LARGE SCALE GENOMIC DNA]</scope>
    <source>
        <strain evidence="1 2">NBRC 110027</strain>
    </source>
</reference>